<feature type="compositionally biased region" description="Basic and acidic residues" evidence="1">
    <location>
        <begin position="109"/>
        <end position="125"/>
    </location>
</feature>
<dbReference type="Proteomes" id="UP000016658">
    <property type="component" value="Unassembled WGS sequence"/>
</dbReference>
<evidence type="ECO:0000313" key="4">
    <source>
        <dbReference type="Proteomes" id="UP000016658"/>
    </source>
</evidence>
<accession>U2PM93</accession>
<dbReference type="AlphaFoldDB" id="U2PM93"/>
<evidence type="ECO:0000313" key="3">
    <source>
        <dbReference type="EMBL" id="ERK45261.1"/>
    </source>
</evidence>
<evidence type="ECO:0000256" key="1">
    <source>
        <dbReference type="SAM" id="MobiDB-lite"/>
    </source>
</evidence>
<sequence>MEVFMKKEKNLTKILYVFVVLSLVYTGYTLFSTYSALSTYIAAGTITTAQIIETLISYCFNPVMLTVILYALACMNETLIKLLVRDEESKEEKKEAPEQKVEEDETDTIESKEIVDKTNEDQAEK</sequence>
<keyword evidence="2" id="KW-0472">Membrane</keyword>
<dbReference type="HOGENOM" id="CLU_2034582_0_0_9"/>
<name>U2PM93_9FIRM</name>
<feature type="region of interest" description="Disordered" evidence="1">
    <location>
        <begin position="87"/>
        <end position="125"/>
    </location>
</feature>
<comment type="caution">
    <text evidence="3">The sequence shown here is derived from an EMBL/GenBank/DDBJ whole genome shotgun (WGS) entry which is preliminary data.</text>
</comment>
<protein>
    <submittedName>
        <fullName evidence="3">Uncharacterized protein</fullName>
    </submittedName>
</protein>
<keyword evidence="2" id="KW-0812">Transmembrane</keyword>
<feature type="compositionally biased region" description="Basic and acidic residues" evidence="1">
    <location>
        <begin position="87"/>
        <end position="100"/>
    </location>
</feature>
<feature type="transmembrane region" description="Helical" evidence="2">
    <location>
        <begin position="14"/>
        <end position="35"/>
    </location>
</feature>
<organism evidence="3 4">
    <name type="scientific">Faecalitalea cylindroides ATCC 27803</name>
    <dbReference type="NCBI Taxonomy" id="649755"/>
    <lineage>
        <taxon>Bacteria</taxon>
        <taxon>Bacillati</taxon>
        <taxon>Bacillota</taxon>
        <taxon>Erysipelotrichia</taxon>
        <taxon>Erysipelotrichales</taxon>
        <taxon>Erysipelotrichaceae</taxon>
        <taxon>Faecalitalea</taxon>
    </lineage>
</organism>
<feature type="transmembrane region" description="Helical" evidence="2">
    <location>
        <begin position="55"/>
        <end position="75"/>
    </location>
</feature>
<keyword evidence="2" id="KW-1133">Transmembrane helix</keyword>
<evidence type="ECO:0000256" key="2">
    <source>
        <dbReference type="SAM" id="Phobius"/>
    </source>
</evidence>
<dbReference type="EMBL" id="AWVI01000044">
    <property type="protein sequence ID" value="ERK45261.1"/>
    <property type="molecule type" value="Genomic_DNA"/>
</dbReference>
<reference evidence="3 4" key="1">
    <citation type="submission" date="2013-06" db="EMBL/GenBank/DDBJ databases">
        <authorList>
            <person name="Weinstock G."/>
            <person name="Sodergren E."/>
            <person name="Lobos E.A."/>
            <person name="Fulton L."/>
            <person name="Fulton R."/>
            <person name="Courtney L."/>
            <person name="Fronick C."/>
            <person name="O'Laughlin M."/>
            <person name="Godfrey J."/>
            <person name="Wilson R.M."/>
            <person name="Miner T."/>
            <person name="Farmer C."/>
            <person name="Delehaunty K."/>
            <person name="Cordes M."/>
            <person name="Minx P."/>
            <person name="Tomlinson C."/>
            <person name="Chen J."/>
            <person name="Wollam A."/>
            <person name="Pepin K.H."/>
            <person name="Bhonagiri V."/>
            <person name="Zhang X."/>
            <person name="Warren W."/>
            <person name="Mitreva M."/>
            <person name="Mardis E.R."/>
            <person name="Wilson R.K."/>
        </authorList>
    </citation>
    <scope>NUCLEOTIDE SEQUENCE [LARGE SCALE GENOMIC DNA]</scope>
    <source>
        <strain evidence="3 4">ATCC 27803</strain>
    </source>
</reference>
<gene>
    <name evidence="3" type="ORF">HMPREF0367_01114</name>
</gene>
<proteinExistence type="predicted"/>